<dbReference type="AlphaFoldDB" id="A0A1Y2BAK0"/>
<sequence>MDKILIPEEEDLIASPSQSKNGSIYNGKSAPNSPVIKEAPGSIKSYNGISNRVKGDSVSETINYNNSFASSFDNNNTYNNNNNSKKKYKRSISDLSSLNELFESIDKSVMDSVNKNNITLPLLIKTQLEVYQDIPTYDPSKDKMIQKSYSIGCIDKNKKELNLNNSQSTLSLNLDGYRANDDYSESPTDNKKSFLRHEHDKINKIMDKLSISSNMDGIHNLMSRLSSRDFVPSNSEPVTTSKFKENGDYLELAKIV</sequence>
<proteinExistence type="predicted"/>
<feature type="compositionally biased region" description="Polar residues" evidence="1">
    <location>
        <begin position="15"/>
        <end position="32"/>
    </location>
</feature>
<dbReference type="EMBL" id="MCOG01000167">
    <property type="protein sequence ID" value="ORY31872.1"/>
    <property type="molecule type" value="Genomic_DNA"/>
</dbReference>
<accession>A0A1Y2BAK0</accession>
<dbReference type="OrthoDB" id="2107166at2759"/>
<feature type="region of interest" description="Disordered" evidence="1">
    <location>
        <begin position="1"/>
        <end position="41"/>
    </location>
</feature>
<evidence type="ECO:0000313" key="3">
    <source>
        <dbReference type="Proteomes" id="UP000193920"/>
    </source>
</evidence>
<evidence type="ECO:0000256" key="1">
    <source>
        <dbReference type="SAM" id="MobiDB-lite"/>
    </source>
</evidence>
<comment type="caution">
    <text evidence="2">The sequence shown here is derived from an EMBL/GenBank/DDBJ whole genome shotgun (WGS) entry which is preliminary data.</text>
</comment>
<keyword evidence="3" id="KW-1185">Reference proteome</keyword>
<evidence type="ECO:0000313" key="2">
    <source>
        <dbReference type="EMBL" id="ORY31872.1"/>
    </source>
</evidence>
<protein>
    <submittedName>
        <fullName evidence="2">Uncharacterized protein</fullName>
    </submittedName>
</protein>
<gene>
    <name evidence="2" type="ORF">LY90DRAFT_673582</name>
</gene>
<dbReference type="Proteomes" id="UP000193920">
    <property type="component" value="Unassembled WGS sequence"/>
</dbReference>
<organism evidence="2 3">
    <name type="scientific">Neocallimastix californiae</name>
    <dbReference type="NCBI Taxonomy" id="1754190"/>
    <lineage>
        <taxon>Eukaryota</taxon>
        <taxon>Fungi</taxon>
        <taxon>Fungi incertae sedis</taxon>
        <taxon>Chytridiomycota</taxon>
        <taxon>Chytridiomycota incertae sedis</taxon>
        <taxon>Neocallimastigomycetes</taxon>
        <taxon>Neocallimastigales</taxon>
        <taxon>Neocallimastigaceae</taxon>
        <taxon>Neocallimastix</taxon>
    </lineage>
</organism>
<name>A0A1Y2BAK0_9FUNG</name>
<reference evidence="2 3" key="1">
    <citation type="submission" date="2016-08" db="EMBL/GenBank/DDBJ databases">
        <title>A Parts List for Fungal Cellulosomes Revealed by Comparative Genomics.</title>
        <authorList>
            <consortium name="DOE Joint Genome Institute"/>
            <person name="Haitjema C.H."/>
            <person name="Gilmore S.P."/>
            <person name="Henske J.K."/>
            <person name="Solomon K.V."/>
            <person name="De Groot R."/>
            <person name="Kuo A."/>
            <person name="Mondo S.J."/>
            <person name="Salamov A.A."/>
            <person name="Labutti K."/>
            <person name="Zhao Z."/>
            <person name="Chiniquy J."/>
            <person name="Barry K."/>
            <person name="Brewer H.M."/>
            <person name="Purvine S.O."/>
            <person name="Wright A.T."/>
            <person name="Boxma B."/>
            <person name="Van Alen T."/>
            <person name="Hackstein J.H."/>
            <person name="Baker S.E."/>
            <person name="Grigoriev I.V."/>
            <person name="O'Malley M.A."/>
        </authorList>
    </citation>
    <scope>NUCLEOTIDE SEQUENCE [LARGE SCALE GENOMIC DNA]</scope>
    <source>
        <strain evidence="2 3">G1</strain>
    </source>
</reference>